<gene>
    <name evidence="1" type="ORF">CJD35_04790</name>
</gene>
<name>A0A249MR66_SPHXE</name>
<organism evidence="1 2">
    <name type="scientific">Sphingobium xenophagum</name>
    <dbReference type="NCBI Taxonomy" id="121428"/>
    <lineage>
        <taxon>Bacteria</taxon>
        <taxon>Pseudomonadati</taxon>
        <taxon>Pseudomonadota</taxon>
        <taxon>Alphaproteobacteria</taxon>
        <taxon>Sphingomonadales</taxon>
        <taxon>Sphingomonadaceae</taxon>
        <taxon>Sphingobium</taxon>
    </lineage>
</organism>
<dbReference type="EMBL" id="CP022745">
    <property type="protein sequence ID" value="ASY43843.1"/>
    <property type="molecule type" value="Genomic_DNA"/>
</dbReference>
<dbReference type="InterPro" id="IPR018661">
    <property type="entry name" value="DUF2093"/>
</dbReference>
<protein>
    <submittedName>
        <fullName evidence="1">DUF2093 domain-containing protein</fullName>
    </submittedName>
</protein>
<dbReference type="RefSeq" id="WP_017182954.1">
    <property type="nucleotide sequence ID" value="NZ_CP022745.1"/>
</dbReference>
<evidence type="ECO:0000313" key="1">
    <source>
        <dbReference type="EMBL" id="ASY43843.1"/>
    </source>
</evidence>
<proteinExistence type="predicted"/>
<evidence type="ECO:0000313" key="2">
    <source>
        <dbReference type="Proteomes" id="UP000217141"/>
    </source>
</evidence>
<sequence length="70" mass="7872">MLMSNSDRVARLHYMAYSFRVLQAGDHVLCAVTGQKIALEDLRYWSIARQEPYADAEASARAEIRANGGR</sequence>
<reference evidence="1 2" key="1">
    <citation type="submission" date="2017-08" db="EMBL/GenBank/DDBJ databases">
        <title>Whole Genome Sequence of Sphingobium hydrophobicum C1: Insights into Adaption to the Electronic-waste Contaminated Sediment.</title>
        <authorList>
            <person name="Song D."/>
            <person name="Chen X."/>
            <person name="Xu M."/>
        </authorList>
    </citation>
    <scope>NUCLEOTIDE SEQUENCE [LARGE SCALE GENOMIC DNA]</scope>
    <source>
        <strain evidence="1 2">C1</strain>
    </source>
</reference>
<accession>A0A249MR66</accession>
<dbReference type="Pfam" id="PF09866">
    <property type="entry name" value="DUF2093"/>
    <property type="match status" value="1"/>
</dbReference>
<dbReference type="Proteomes" id="UP000217141">
    <property type="component" value="Chromosome I"/>
</dbReference>
<dbReference type="KEGG" id="shyd:CJD35_04790"/>
<dbReference type="AlphaFoldDB" id="A0A249MR66"/>